<comment type="caution">
    <text evidence="3">The sequence shown here is derived from an EMBL/GenBank/DDBJ whole genome shotgun (WGS) entry which is preliminary data.</text>
</comment>
<reference evidence="3 4" key="1">
    <citation type="journal article" date="2012" name="Int. J. Syst. Evol. Microbiol.">
        <title>Flammeovirga pacifica sp. nov., isolated from deep-sea sediment.</title>
        <authorList>
            <person name="Xu H."/>
            <person name="Fu Y."/>
            <person name="Yang N."/>
            <person name="Ding Z."/>
            <person name="Lai Q."/>
            <person name="Zeng R."/>
        </authorList>
    </citation>
    <scope>NUCLEOTIDE SEQUENCE [LARGE SCALE GENOMIC DNA]</scope>
    <source>
        <strain evidence="4">DSM 24597 / LMG 26175 / WPAGA1</strain>
    </source>
</reference>
<evidence type="ECO:0000256" key="1">
    <source>
        <dbReference type="ARBA" id="ARBA00022723"/>
    </source>
</evidence>
<name>A0A1S1YUU3_FLAPC</name>
<keyword evidence="2" id="KW-0862">Zinc</keyword>
<dbReference type="GO" id="GO:0046872">
    <property type="term" value="F:metal ion binding"/>
    <property type="evidence" value="ECO:0007669"/>
    <property type="project" value="UniProtKB-KW"/>
</dbReference>
<dbReference type="SUPFAM" id="SSF51182">
    <property type="entry name" value="RmlC-like cupins"/>
    <property type="match status" value="1"/>
</dbReference>
<organism evidence="3 4">
    <name type="scientific">Flammeovirga pacifica</name>
    <dbReference type="NCBI Taxonomy" id="915059"/>
    <lineage>
        <taxon>Bacteria</taxon>
        <taxon>Pseudomonadati</taxon>
        <taxon>Bacteroidota</taxon>
        <taxon>Cytophagia</taxon>
        <taxon>Cytophagales</taxon>
        <taxon>Flammeovirgaceae</taxon>
        <taxon>Flammeovirga</taxon>
    </lineage>
</organism>
<evidence type="ECO:0000313" key="3">
    <source>
        <dbReference type="EMBL" id="OHX64791.1"/>
    </source>
</evidence>
<evidence type="ECO:0000256" key="2">
    <source>
        <dbReference type="ARBA" id="ARBA00022833"/>
    </source>
</evidence>
<accession>A0A1S1YUU3</accession>
<proteinExistence type="predicted"/>
<keyword evidence="1" id="KW-0479">Metal-binding</keyword>
<protein>
    <recommendedName>
        <fullName evidence="5">ROK family transcriptional regulator</fullName>
    </recommendedName>
</protein>
<sequence length="589" mass="67410">MTRNTKQYLMPSQVEGTEKGNYNIYPSHQLTEGEIKVGYNGLASVLKDKNTILLDGYVGVDWEAVTSQLLEELKAEGVQNASFLTIESALKPQEEIDQLVTPFTGGDDPIFGKVFEQGLASFFDTDKLEKLKNQTSELTVIYGCGASLLNDASTTLVYFDVPKNEIQFRSRAGRVINLGAKEAIAPKPQYKRMYFVDWMALNDQKSKILGDIDFIVDEQRSNEITWTDGDSFRKGLEEMSKNAFRVRPWFEPGAWGGQWIKEKIGGLNDDVPNYAWSFELIVPENGIVFEQNKNLLEVSFDFLMYFNHHNVLGEAANRFGYEFPIRFDFLDTYDGGNLSVQCHPRVPYMQEHFGHKFTQDETYYMLDAEEDAEVYLGFQEDIQPKEFEKALKHAMDSGEEMDVKKYVQVHKANKHDLFLIPNGTIHCSGKNGMVLEISSTPYIFTFKMYDWQRLDLDGKPRPMNIERGMENLFFDRKGDKVQEELISKQVVVEEGNDYQIVNLSTHKEHFYAVDRFEFDSEITVELNNQCHIMSLVEGESITVVTNDKTFDINYAETFVVPAASGSYKLVNTSGKRVKVIKSYVKSEEC</sequence>
<dbReference type="STRING" id="915059.NH26_22295"/>
<dbReference type="AlphaFoldDB" id="A0A1S1YUU3"/>
<dbReference type="CDD" id="cd07010">
    <property type="entry name" value="cupin_PMI_type_I_N_bac"/>
    <property type="match status" value="1"/>
</dbReference>
<keyword evidence="4" id="KW-1185">Reference proteome</keyword>
<dbReference type="EMBL" id="JRYR02000002">
    <property type="protein sequence ID" value="OHX64791.1"/>
    <property type="molecule type" value="Genomic_DNA"/>
</dbReference>
<dbReference type="InterPro" id="IPR011051">
    <property type="entry name" value="RmlC_Cupin_sf"/>
</dbReference>
<gene>
    <name evidence="3" type="ORF">NH26_22295</name>
</gene>
<dbReference type="Gene3D" id="2.60.120.10">
    <property type="entry name" value="Jelly Rolls"/>
    <property type="match status" value="2"/>
</dbReference>
<dbReference type="InterPro" id="IPR051804">
    <property type="entry name" value="Carb_Metab_Reg_Kinase/Isom"/>
</dbReference>
<dbReference type="PANTHER" id="PTHR42742:SF3">
    <property type="entry name" value="FRUCTOKINASE"/>
    <property type="match status" value="1"/>
</dbReference>
<dbReference type="InterPro" id="IPR014710">
    <property type="entry name" value="RmlC-like_jellyroll"/>
</dbReference>
<dbReference type="Proteomes" id="UP000179797">
    <property type="component" value="Unassembled WGS sequence"/>
</dbReference>
<dbReference type="PANTHER" id="PTHR42742">
    <property type="entry name" value="TRANSCRIPTIONAL REPRESSOR MPRA"/>
    <property type="match status" value="1"/>
</dbReference>
<evidence type="ECO:0008006" key="5">
    <source>
        <dbReference type="Google" id="ProtNLM"/>
    </source>
</evidence>
<evidence type="ECO:0000313" key="4">
    <source>
        <dbReference type="Proteomes" id="UP000179797"/>
    </source>
</evidence>